<keyword evidence="3" id="KW-1185">Reference proteome</keyword>
<feature type="region of interest" description="Disordered" evidence="1">
    <location>
        <begin position="872"/>
        <end position="966"/>
    </location>
</feature>
<dbReference type="RefSeq" id="WP_382365998.1">
    <property type="nucleotide sequence ID" value="NZ_JBHLWV010000029.1"/>
</dbReference>
<organism evidence="2 3">
    <name type="scientific">Gordonia phosphorivorans</name>
    <dbReference type="NCBI Taxonomy" id="1056982"/>
    <lineage>
        <taxon>Bacteria</taxon>
        <taxon>Bacillati</taxon>
        <taxon>Actinomycetota</taxon>
        <taxon>Actinomycetes</taxon>
        <taxon>Mycobacteriales</taxon>
        <taxon>Gordoniaceae</taxon>
        <taxon>Gordonia</taxon>
    </lineage>
</organism>
<evidence type="ECO:0000313" key="3">
    <source>
        <dbReference type="Proteomes" id="UP001589783"/>
    </source>
</evidence>
<sequence>MTLTSPHSRSERGRTARRQAREKKRFGARGWRTNILAVGAAATLGFGLIVGGTGVGLAGADEAPAMEMTPEMILGLLDDDMVTGFVEMCRTGLLANGNPNAGESTAWDPNDVQQGQVPPGAIATCTDSTGTGLALVLPETFEIGGFAQNMWMDLGPDQNILGLVKFEMGERNLFNIIGGLLFDAPKVAGLVSVRDQAKSQYGISIDPRMFDAFETYDEVVAAAKLPVKPATEDRCVNHFGRDIGKPAFLVGCSLSGSTRVNKGQDLNAIRRNQAISVAEYLTGATYPRGGPIELPAEVPQPKGKSTIIGDGINIALSMRGGTALAETGNSLAVALAAADHGQLSTAYAKYGIAIAANMDTEDLRFTWFGQDVDFSKLLAAGLLDSDMAAEAGAADMTPMLEMIGGLNGTIPSLKEVYCLGLDARATAEGLGSCTNVLGTFDTYKDLRPLSNGSQDFTGDSVSRQQQWGLTDISSLALGNDALLQQFLPLLGGEEADLGALLSNPTVAKMLGAVLSEDHRLKLTKDFIRYTKNVETVFAKEPVLDANGDPVMEPVKVALVGEDGNPALDADGKPVMVNKQEQAKDADGNLLWNDDEQTDPTMVDVKVPVLKNKVTPRMVGVTENAWEDYTSDEPVMVDDADADGNPIYVDADGNVVDADTEWATKRQVQKLDDDGKPVFATKTRHLTKPVMIEQLDADGNPVLDADGNPLLVQKMEQAKDSKGNLLWDPVVESSITAHWLTSDYGLREPLTIEWLGHQVVFFPAVEVNGTYRPNLIGLPQIKRIASDAQTGLLPKISLVQWDNAFGLGTWSFDKPWDLFGTSRNFIDSVTLPSDLKAIDGALGLSAGIRDSIDAGIGDVKDFVDQGFGDLWGLLNPGGTTPDESVPDDSTPDPVLPGDGDDGAPTQNELVVPELTTPETSQAPSAVEQPAVTPEPSVTQQAPVIPESTGELVGAGAGGSSPEPSFDE</sequence>
<comment type="caution">
    <text evidence="2">The sequence shown here is derived from an EMBL/GenBank/DDBJ whole genome shotgun (WGS) entry which is preliminary data.</text>
</comment>
<feature type="region of interest" description="Disordered" evidence="1">
    <location>
        <begin position="1"/>
        <end position="25"/>
    </location>
</feature>
<evidence type="ECO:0000313" key="2">
    <source>
        <dbReference type="EMBL" id="MFC0316374.1"/>
    </source>
</evidence>
<feature type="compositionally biased region" description="Basic residues" evidence="1">
    <location>
        <begin position="15"/>
        <end position="25"/>
    </location>
</feature>
<proteinExistence type="predicted"/>
<evidence type="ECO:0000256" key="1">
    <source>
        <dbReference type="SAM" id="MobiDB-lite"/>
    </source>
</evidence>
<gene>
    <name evidence="2" type="ORF">ACFFJD_16120</name>
</gene>
<dbReference type="Proteomes" id="UP001589783">
    <property type="component" value="Unassembled WGS sequence"/>
</dbReference>
<protein>
    <submittedName>
        <fullName evidence="2">Uncharacterized protein</fullName>
    </submittedName>
</protein>
<accession>A0ABV6HBV7</accession>
<reference evidence="2 3" key="1">
    <citation type="submission" date="2024-09" db="EMBL/GenBank/DDBJ databases">
        <authorList>
            <person name="Sun Q."/>
            <person name="Mori K."/>
        </authorList>
    </citation>
    <scope>NUCLEOTIDE SEQUENCE [LARGE SCALE GENOMIC DNA]</scope>
    <source>
        <strain evidence="2 3">CCM 7957</strain>
    </source>
</reference>
<name>A0ABV6HBV7_9ACTN</name>
<dbReference type="EMBL" id="JBHLWV010000029">
    <property type="protein sequence ID" value="MFC0316374.1"/>
    <property type="molecule type" value="Genomic_DNA"/>
</dbReference>